<accession>C0E4H5</accession>
<protein>
    <submittedName>
        <fullName evidence="1">Uncharacterized protein</fullName>
    </submittedName>
</protein>
<reference evidence="1 2" key="1">
    <citation type="submission" date="2009-01" db="EMBL/GenBank/DDBJ databases">
        <authorList>
            <person name="Fulton L."/>
            <person name="Clifton S."/>
            <person name="Chinwalla A.T."/>
            <person name="Mitreva M."/>
            <person name="Sodergren E."/>
            <person name="Weinstock G."/>
            <person name="Clifton S."/>
            <person name="Dooling D.J."/>
            <person name="Fulton B."/>
            <person name="Minx P."/>
            <person name="Pepin K.H."/>
            <person name="Johnson M."/>
            <person name="Bhonagiri V."/>
            <person name="Nash W.E."/>
            <person name="Mardis E.R."/>
            <person name="Wilson R.K."/>
        </authorList>
    </citation>
    <scope>NUCLEOTIDE SEQUENCE [LARGE SCALE GENOMIC DNA]</scope>
    <source>
        <strain evidence="1 2">ATCC 33806</strain>
    </source>
</reference>
<proteinExistence type="predicted"/>
<evidence type="ECO:0000313" key="2">
    <source>
        <dbReference type="Proteomes" id="UP000006247"/>
    </source>
</evidence>
<dbReference type="AlphaFoldDB" id="C0E4H5"/>
<evidence type="ECO:0000313" key="1">
    <source>
        <dbReference type="EMBL" id="EEG26579.1"/>
    </source>
</evidence>
<dbReference type="Proteomes" id="UP000006247">
    <property type="component" value="Unassembled WGS sequence"/>
</dbReference>
<name>C0E4H5_9CORY</name>
<gene>
    <name evidence="1" type="ORF">CORMATOL_01899</name>
</gene>
<sequence>MGFLVLSSWEKFLCSAGSGSRALGHLLLAGWVPGGRNQCETSGG</sequence>
<organism evidence="1 2">
    <name type="scientific">Corynebacterium matruchotii ATCC 33806</name>
    <dbReference type="NCBI Taxonomy" id="566549"/>
    <lineage>
        <taxon>Bacteria</taxon>
        <taxon>Bacillati</taxon>
        <taxon>Actinomycetota</taxon>
        <taxon>Actinomycetes</taxon>
        <taxon>Mycobacteriales</taxon>
        <taxon>Corynebacteriaceae</taxon>
        <taxon>Corynebacterium</taxon>
    </lineage>
</organism>
<comment type="caution">
    <text evidence="1">The sequence shown here is derived from an EMBL/GenBank/DDBJ whole genome shotgun (WGS) entry which is preliminary data.</text>
</comment>
<dbReference type="EMBL" id="ACEB01000025">
    <property type="protein sequence ID" value="EEG26579.1"/>
    <property type="molecule type" value="Genomic_DNA"/>
</dbReference>
<dbReference type="HOGENOM" id="CLU_3215043_0_0_11"/>